<gene>
    <name evidence="2" type="ORF">SteCoe_35673</name>
</gene>
<dbReference type="Gene3D" id="3.40.50.300">
    <property type="entry name" value="P-loop containing nucleotide triphosphate hydrolases"/>
    <property type="match status" value="1"/>
</dbReference>
<sequence>MEKESSKTKTESTCSKCLKCFKNLCYKCFGVETNSNDQENSIESTPLNQKQNPKNENEIIILLIGETGAGKTALVNLIANCLENQTLDKGFKIAGKMHPNDKLNYFKKEIFEDIVHTGNETMTKDVEKISFQYKNYNIMLIDSPGICCNMEGNADMEAAKIYDKLLTKEINAIIYVQKANERYLQKSVTATLNMIKRKIEKLNIKVILLNTFYPGSVNFKSDDLVFKCDKVFKIDNQILTMIEGKNFEKIMTKWEKCKRKAFKIIDYIISK</sequence>
<dbReference type="OrthoDB" id="313398at2759"/>
<evidence type="ECO:0000259" key="1">
    <source>
        <dbReference type="Pfam" id="PF07693"/>
    </source>
</evidence>
<accession>A0A1R2ART8</accession>
<dbReference type="InterPro" id="IPR011646">
    <property type="entry name" value="KAP_P-loop"/>
</dbReference>
<name>A0A1R2ART8_9CILI</name>
<organism evidence="2 3">
    <name type="scientific">Stentor coeruleus</name>
    <dbReference type="NCBI Taxonomy" id="5963"/>
    <lineage>
        <taxon>Eukaryota</taxon>
        <taxon>Sar</taxon>
        <taxon>Alveolata</taxon>
        <taxon>Ciliophora</taxon>
        <taxon>Postciliodesmatophora</taxon>
        <taxon>Heterotrichea</taxon>
        <taxon>Heterotrichida</taxon>
        <taxon>Stentoridae</taxon>
        <taxon>Stentor</taxon>
    </lineage>
</organism>
<feature type="domain" description="KAP NTPase" evidence="1">
    <location>
        <begin position="52"/>
        <end position="208"/>
    </location>
</feature>
<dbReference type="EMBL" id="MPUH01001542">
    <property type="protein sequence ID" value="OMJ67218.1"/>
    <property type="molecule type" value="Genomic_DNA"/>
</dbReference>
<dbReference type="SUPFAM" id="SSF52540">
    <property type="entry name" value="P-loop containing nucleoside triphosphate hydrolases"/>
    <property type="match status" value="1"/>
</dbReference>
<protein>
    <recommendedName>
        <fullName evidence="1">KAP NTPase domain-containing protein</fullName>
    </recommendedName>
</protein>
<dbReference type="CDD" id="cd00882">
    <property type="entry name" value="Ras_like_GTPase"/>
    <property type="match status" value="1"/>
</dbReference>
<evidence type="ECO:0000313" key="3">
    <source>
        <dbReference type="Proteomes" id="UP000187209"/>
    </source>
</evidence>
<comment type="caution">
    <text evidence="2">The sequence shown here is derived from an EMBL/GenBank/DDBJ whole genome shotgun (WGS) entry which is preliminary data.</text>
</comment>
<reference evidence="2 3" key="1">
    <citation type="submission" date="2016-11" db="EMBL/GenBank/DDBJ databases">
        <title>The macronuclear genome of Stentor coeruleus: a giant cell with tiny introns.</title>
        <authorList>
            <person name="Slabodnick M."/>
            <person name="Ruby J.G."/>
            <person name="Reiff S.B."/>
            <person name="Swart E.C."/>
            <person name="Gosai S."/>
            <person name="Prabakaran S."/>
            <person name="Witkowska E."/>
            <person name="Larue G.E."/>
            <person name="Fisher S."/>
            <person name="Freeman R.M."/>
            <person name="Gunawardena J."/>
            <person name="Chu W."/>
            <person name="Stover N.A."/>
            <person name="Gregory B.D."/>
            <person name="Nowacki M."/>
            <person name="Derisi J."/>
            <person name="Roy S.W."/>
            <person name="Marshall W.F."/>
            <person name="Sood P."/>
        </authorList>
    </citation>
    <scope>NUCLEOTIDE SEQUENCE [LARGE SCALE GENOMIC DNA]</scope>
    <source>
        <strain evidence="2">WM001</strain>
    </source>
</reference>
<dbReference type="InterPro" id="IPR025662">
    <property type="entry name" value="Sigma_54_int_dom_ATP-bd_1"/>
</dbReference>
<dbReference type="Pfam" id="PF07693">
    <property type="entry name" value="KAP_NTPase"/>
    <property type="match status" value="1"/>
</dbReference>
<proteinExistence type="predicted"/>
<dbReference type="PROSITE" id="PS00675">
    <property type="entry name" value="SIGMA54_INTERACT_1"/>
    <property type="match status" value="1"/>
</dbReference>
<evidence type="ECO:0000313" key="2">
    <source>
        <dbReference type="EMBL" id="OMJ67218.1"/>
    </source>
</evidence>
<dbReference type="Proteomes" id="UP000187209">
    <property type="component" value="Unassembled WGS sequence"/>
</dbReference>
<keyword evidence="3" id="KW-1185">Reference proteome</keyword>
<dbReference type="GO" id="GO:0005525">
    <property type="term" value="F:GTP binding"/>
    <property type="evidence" value="ECO:0007669"/>
    <property type="project" value="InterPro"/>
</dbReference>
<dbReference type="InterPro" id="IPR027417">
    <property type="entry name" value="P-loop_NTPase"/>
</dbReference>
<dbReference type="AlphaFoldDB" id="A0A1R2ART8"/>